<organism evidence="2 3">
    <name type="scientific">Pyronema omphalodes (strain CBS 100304)</name>
    <name type="common">Pyronema confluens</name>
    <dbReference type="NCBI Taxonomy" id="1076935"/>
    <lineage>
        <taxon>Eukaryota</taxon>
        <taxon>Fungi</taxon>
        <taxon>Dikarya</taxon>
        <taxon>Ascomycota</taxon>
        <taxon>Pezizomycotina</taxon>
        <taxon>Pezizomycetes</taxon>
        <taxon>Pezizales</taxon>
        <taxon>Pyronemataceae</taxon>
        <taxon>Pyronema</taxon>
    </lineage>
</organism>
<dbReference type="Proteomes" id="UP000018144">
    <property type="component" value="Unassembled WGS sequence"/>
</dbReference>
<dbReference type="EMBL" id="HF936162">
    <property type="protein sequence ID" value="CCX33667.1"/>
    <property type="molecule type" value="Genomic_DNA"/>
</dbReference>
<feature type="region of interest" description="Disordered" evidence="1">
    <location>
        <begin position="44"/>
        <end position="80"/>
    </location>
</feature>
<proteinExistence type="predicted"/>
<dbReference type="AlphaFoldDB" id="U4LQ14"/>
<evidence type="ECO:0000313" key="2">
    <source>
        <dbReference type="EMBL" id="CCX33667.1"/>
    </source>
</evidence>
<reference evidence="2 3" key="1">
    <citation type="journal article" date="2013" name="PLoS Genet.">
        <title>The genome and development-dependent transcriptomes of Pyronema confluens: a window into fungal evolution.</title>
        <authorList>
            <person name="Traeger S."/>
            <person name="Altegoer F."/>
            <person name="Freitag M."/>
            <person name="Gabaldon T."/>
            <person name="Kempken F."/>
            <person name="Kumar A."/>
            <person name="Marcet-Houben M."/>
            <person name="Poggeler S."/>
            <person name="Stajich J.E."/>
            <person name="Nowrousian M."/>
        </authorList>
    </citation>
    <scope>NUCLEOTIDE SEQUENCE [LARGE SCALE GENOMIC DNA]</scope>
    <source>
        <strain evidence="3">CBS 100304</strain>
        <tissue evidence="2">Vegetative mycelium</tissue>
    </source>
</reference>
<gene>
    <name evidence="2" type="ORF">PCON_01605</name>
</gene>
<accession>U4LQ14</accession>
<protein>
    <submittedName>
        <fullName evidence="2">Uncharacterized protein</fullName>
    </submittedName>
</protein>
<evidence type="ECO:0000313" key="3">
    <source>
        <dbReference type="Proteomes" id="UP000018144"/>
    </source>
</evidence>
<name>U4LQ14_PYROM</name>
<evidence type="ECO:0000256" key="1">
    <source>
        <dbReference type="SAM" id="MobiDB-lite"/>
    </source>
</evidence>
<keyword evidence="3" id="KW-1185">Reference proteome</keyword>
<sequence>MSPASEYSVPGSIYRYNRQKWLENHLLSIPLEDQQILHRSVHADHGWDPKPLQPDPTNRVNQGPERRASQLTHHKRSHSIPIEASDNRYHLVFPDQRRASESHSTPVIYENPNANLKVLRSSLHRPKPIQRNPVVREFDAPPPQSPLWGSDISDTIIEKEDFEENRYFIGALVFWED</sequence>